<proteinExistence type="inferred from homology"/>
<comment type="caution">
    <text evidence="7">The sequence shown here is derived from an EMBL/GenBank/DDBJ whole genome shotgun (WGS) entry which is preliminary data.</text>
</comment>
<evidence type="ECO:0000256" key="3">
    <source>
        <dbReference type="ARBA" id="ARBA00022679"/>
    </source>
</evidence>
<keyword evidence="9" id="KW-1185">Reference proteome</keyword>
<dbReference type="EMBL" id="CAJOBC010001809">
    <property type="protein sequence ID" value="CAF3699967.1"/>
    <property type="molecule type" value="Genomic_DNA"/>
</dbReference>
<keyword evidence="6" id="KW-0521">NADP</keyword>
<dbReference type="GO" id="GO:0016779">
    <property type="term" value="F:nucleotidyltransferase activity"/>
    <property type="evidence" value="ECO:0007669"/>
    <property type="project" value="UniProtKB-KW"/>
</dbReference>
<name>A0A814B1W3_9BILA</name>
<keyword evidence="3 6" id="KW-0808">Transferase</keyword>
<keyword evidence="4" id="KW-0548">Nucleotidyltransferase</keyword>
<evidence type="ECO:0000313" key="8">
    <source>
        <dbReference type="EMBL" id="CAF3699967.1"/>
    </source>
</evidence>
<dbReference type="GO" id="GO:0106274">
    <property type="term" value="F:NAD+-protein-arginine ADP-ribosyltransferase activity"/>
    <property type="evidence" value="ECO:0007669"/>
    <property type="project" value="UniProtKB-EC"/>
</dbReference>
<dbReference type="Gene3D" id="3.90.176.10">
    <property type="entry name" value="Toxin ADP-ribosyltransferase, Chain A, domain 1"/>
    <property type="match status" value="1"/>
</dbReference>
<evidence type="ECO:0000313" key="7">
    <source>
        <dbReference type="EMBL" id="CAF0920600.1"/>
    </source>
</evidence>
<dbReference type="Proteomes" id="UP000681722">
    <property type="component" value="Unassembled WGS sequence"/>
</dbReference>
<protein>
    <recommendedName>
        <fullName evidence="6">NAD(P)(+)--arginine ADP-ribosyltransferase</fullName>
        <ecNumber evidence="6">2.4.2.31</ecNumber>
    </recommendedName>
    <alternativeName>
        <fullName evidence="6">Mono(ADP-ribosyl)transferase</fullName>
    </alternativeName>
</protein>
<dbReference type="EC" id="2.4.2.31" evidence="6"/>
<organism evidence="7 9">
    <name type="scientific">Didymodactylos carnosus</name>
    <dbReference type="NCBI Taxonomy" id="1234261"/>
    <lineage>
        <taxon>Eukaryota</taxon>
        <taxon>Metazoa</taxon>
        <taxon>Spiralia</taxon>
        <taxon>Gnathifera</taxon>
        <taxon>Rotifera</taxon>
        <taxon>Eurotatoria</taxon>
        <taxon>Bdelloidea</taxon>
        <taxon>Philodinida</taxon>
        <taxon>Philodinidae</taxon>
        <taxon>Didymodactylos</taxon>
    </lineage>
</organism>
<reference evidence="7" key="1">
    <citation type="submission" date="2021-02" db="EMBL/GenBank/DDBJ databases">
        <authorList>
            <person name="Nowell W R."/>
        </authorList>
    </citation>
    <scope>NUCLEOTIDE SEQUENCE</scope>
</reference>
<evidence type="ECO:0000256" key="2">
    <source>
        <dbReference type="ARBA" id="ARBA00022676"/>
    </source>
</evidence>
<comment type="catalytic activity">
    <reaction evidence="5 6">
        <text>L-arginyl-[protein] + NAD(+) = N(omega)-(ADP-D-ribosyl)-L-arginyl-[protein] + nicotinamide + H(+)</text>
        <dbReference type="Rhea" id="RHEA:19149"/>
        <dbReference type="Rhea" id="RHEA-COMP:10532"/>
        <dbReference type="Rhea" id="RHEA-COMP:15087"/>
        <dbReference type="ChEBI" id="CHEBI:15378"/>
        <dbReference type="ChEBI" id="CHEBI:17154"/>
        <dbReference type="ChEBI" id="CHEBI:29965"/>
        <dbReference type="ChEBI" id="CHEBI:57540"/>
        <dbReference type="ChEBI" id="CHEBI:142554"/>
        <dbReference type="EC" id="2.4.2.31"/>
    </reaction>
</comment>
<dbReference type="Pfam" id="PF01129">
    <property type="entry name" value="ART"/>
    <property type="match status" value="1"/>
</dbReference>
<evidence type="ECO:0000256" key="1">
    <source>
        <dbReference type="ARBA" id="ARBA00009558"/>
    </source>
</evidence>
<dbReference type="OrthoDB" id="423533at2759"/>
<dbReference type="InterPro" id="IPR000768">
    <property type="entry name" value="ART"/>
</dbReference>
<evidence type="ECO:0000256" key="6">
    <source>
        <dbReference type="RuleBase" id="RU361228"/>
    </source>
</evidence>
<evidence type="ECO:0000313" key="9">
    <source>
        <dbReference type="Proteomes" id="UP000663829"/>
    </source>
</evidence>
<sequence length="382" mass="42445">MSSDSVAVKEVNPRFLDDIGNEPKQMLAPISGYEREPLMSLKGAVKPLLNIVPELTAYMWVAMANSKHGSDGLTPDESAAIHLYTMEGSGQKNSLYYLLNCALREIDRRRLIPWFGYLKLLLTALFKLPSVKATVWRGVSADLSQEYAEGSFRTWWALSSCTNRIKVLGSPSYIGNAGVRTLFSIDCENGKSIRTHSYFKNEDEILLMPGTYLEVVSEINLAEGLHVVHLQEKEPPVQLLIPPFALGTDVSQNSSTLADADDITTSDKNTLENSSTQADLGFMPEVINREMNVREGATVIQSREEESIDSPRLVGLTTKESSLVNTSFDSPDAKNTQPKCLPRMSLSPKFRLVWLCTDDNYQLLDELNTIFGNSFATFSNVD</sequence>
<dbReference type="AlphaFoldDB" id="A0A814B1W3"/>
<keyword evidence="2 6" id="KW-0328">Glycosyltransferase</keyword>
<dbReference type="SUPFAM" id="SSF56399">
    <property type="entry name" value="ADP-ribosylation"/>
    <property type="match status" value="1"/>
</dbReference>
<comment type="similarity">
    <text evidence="1 6">Belongs to the Arg-specific ADP-ribosyltransferase family.</text>
</comment>
<evidence type="ECO:0000256" key="4">
    <source>
        <dbReference type="ARBA" id="ARBA00022695"/>
    </source>
</evidence>
<evidence type="ECO:0000256" key="5">
    <source>
        <dbReference type="ARBA" id="ARBA00047597"/>
    </source>
</evidence>
<keyword evidence="6" id="KW-0520">NAD</keyword>
<dbReference type="EMBL" id="CAJNOQ010001809">
    <property type="protein sequence ID" value="CAF0920600.1"/>
    <property type="molecule type" value="Genomic_DNA"/>
</dbReference>
<gene>
    <name evidence="7" type="ORF">GPM918_LOCUS9630</name>
    <name evidence="8" type="ORF">SRO942_LOCUS9631</name>
</gene>
<dbReference type="Proteomes" id="UP000663829">
    <property type="component" value="Unassembled WGS sequence"/>
</dbReference>
<accession>A0A814B1W3</accession>
<feature type="non-terminal residue" evidence="7">
    <location>
        <position position="382"/>
    </location>
</feature>
<dbReference type="PROSITE" id="PS51996">
    <property type="entry name" value="TR_MART"/>
    <property type="match status" value="1"/>
</dbReference>